<dbReference type="GO" id="GO:0008124">
    <property type="term" value="F:4-alpha-hydroxytetrahydrobiopterin dehydratase activity"/>
    <property type="evidence" value="ECO:0007669"/>
    <property type="project" value="UniProtKB-EC"/>
</dbReference>
<reference evidence="5 6" key="1">
    <citation type="submission" date="2020-02" db="EMBL/GenBank/DDBJ databases">
        <authorList>
            <person name="Zheng R.K."/>
            <person name="Sun C.M."/>
        </authorList>
    </citation>
    <scope>NUCLEOTIDE SEQUENCE [LARGE SCALE GENOMIC DNA]</scope>
    <source>
        <strain evidence="6">rifampicinis</strain>
    </source>
</reference>
<evidence type="ECO:0000313" key="5">
    <source>
        <dbReference type="EMBL" id="QPC83897.1"/>
    </source>
</evidence>
<evidence type="ECO:0000256" key="2">
    <source>
        <dbReference type="ARBA" id="ARBA00006472"/>
    </source>
</evidence>
<dbReference type="Pfam" id="PF01329">
    <property type="entry name" value="Pterin_4a"/>
    <property type="match status" value="1"/>
</dbReference>
<dbReference type="PANTHER" id="PTHR42805">
    <property type="entry name" value="PTERIN-4-ALPHA-CARBINOLAMINE DEHYDRATASE-RELATED"/>
    <property type="match status" value="1"/>
</dbReference>
<dbReference type="GO" id="GO:0006729">
    <property type="term" value="P:tetrahydrobiopterin biosynthetic process"/>
    <property type="evidence" value="ECO:0007669"/>
    <property type="project" value="InterPro"/>
</dbReference>
<dbReference type="EC" id="4.2.1.96" evidence="3"/>
<dbReference type="InterPro" id="IPR036428">
    <property type="entry name" value="PCD_sf"/>
</dbReference>
<dbReference type="PANTHER" id="PTHR42805:SF1">
    <property type="entry name" value="PTERIN-4-ALPHA-CARBINOLAMINE DEHYDRATASE-RELATED"/>
    <property type="match status" value="1"/>
</dbReference>
<comment type="similarity">
    <text evidence="2">Belongs to the pterin-4-alpha-carbinolamine dehydratase family.</text>
</comment>
<dbReference type="Gene3D" id="3.30.1360.20">
    <property type="entry name" value="Transcriptional coactivator/pterin dehydratase"/>
    <property type="match status" value="1"/>
</dbReference>
<dbReference type="InterPro" id="IPR050376">
    <property type="entry name" value="Pterin-4-alpha-carb_dehyd"/>
</dbReference>
<keyword evidence="6" id="KW-1185">Reference proteome</keyword>
<accession>A0A7S8EBJ4</accession>
<dbReference type="Proteomes" id="UP000594468">
    <property type="component" value="Chromosome"/>
</dbReference>
<comment type="catalytic activity">
    <reaction evidence="1">
        <text>(4aS,6R)-4a-hydroxy-L-erythro-5,6,7,8-tetrahydrobiopterin = (6R)-L-erythro-6,7-dihydrobiopterin + H2O</text>
        <dbReference type="Rhea" id="RHEA:11920"/>
        <dbReference type="ChEBI" id="CHEBI:15377"/>
        <dbReference type="ChEBI" id="CHEBI:15642"/>
        <dbReference type="ChEBI" id="CHEBI:43120"/>
        <dbReference type="EC" id="4.2.1.96"/>
    </reaction>
</comment>
<evidence type="ECO:0000256" key="1">
    <source>
        <dbReference type="ARBA" id="ARBA00001554"/>
    </source>
</evidence>
<organism evidence="5 6">
    <name type="scientific">Phototrophicus methaneseepsis</name>
    <dbReference type="NCBI Taxonomy" id="2710758"/>
    <lineage>
        <taxon>Bacteria</taxon>
        <taxon>Bacillati</taxon>
        <taxon>Chloroflexota</taxon>
        <taxon>Candidatus Thermofontia</taxon>
        <taxon>Phototrophicales</taxon>
        <taxon>Phototrophicaceae</taxon>
        <taxon>Phototrophicus</taxon>
    </lineage>
</organism>
<dbReference type="SUPFAM" id="SSF55248">
    <property type="entry name" value="PCD-like"/>
    <property type="match status" value="1"/>
</dbReference>
<gene>
    <name evidence="5" type="ORF">G4Y79_05830</name>
</gene>
<evidence type="ECO:0000313" key="6">
    <source>
        <dbReference type="Proteomes" id="UP000594468"/>
    </source>
</evidence>
<dbReference type="InterPro" id="IPR001533">
    <property type="entry name" value="Pterin_deHydtase"/>
</dbReference>
<keyword evidence="4" id="KW-0456">Lyase</keyword>
<proteinExistence type="inferred from homology"/>
<dbReference type="AlphaFoldDB" id="A0A7S8EBJ4"/>
<sequence>MTELTAQNWEPITEASTRLSDDEIKELHKSVPNWQVVEINNLKHLQRHFEFPNFEQSLEFVYEVGKKALEQKHYPKLVVDVTYVTVDWVTHDLHGLHKNDFVMALRVDDMLSRWELISGEKDAVEEASEESFPASDPPGY</sequence>
<dbReference type="KEGG" id="pmet:G4Y79_05830"/>
<name>A0A7S8EBJ4_9CHLR</name>
<evidence type="ECO:0000256" key="3">
    <source>
        <dbReference type="ARBA" id="ARBA00013252"/>
    </source>
</evidence>
<dbReference type="RefSeq" id="WP_195171961.1">
    <property type="nucleotide sequence ID" value="NZ_CP062983.1"/>
</dbReference>
<dbReference type="EMBL" id="CP062983">
    <property type="protein sequence ID" value="QPC83897.1"/>
    <property type="molecule type" value="Genomic_DNA"/>
</dbReference>
<evidence type="ECO:0000256" key="4">
    <source>
        <dbReference type="ARBA" id="ARBA00023239"/>
    </source>
</evidence>
<protein>
    <recommendedName>
        <fullName evidence="3">4a-hydroxytetrahydrobiopterin dehydratase</fullName>
        <ecNumber evidence="3">4.2.1.96</ecNumber>
    </recommendedName>
</protein>